<evidence type="ECO:0000256" key="5">
    <source>
        <dbReference type="ARBA" id="ARBA00019045"/>
    </source>
</evidence>
<evidence type="ECO:0000256" key="3">
    <source>
        <dbReference type="ARBA" id="ARBA00012293"/>
    </source>
</evidence>
<keyword evidence="11" id="KW-0560">Oxidoreductase</keyword>
<gene>
    <name evidence="13" type="ORF">HK16_08400</name>
</gene>
<accession>A0A252EJW3</accession>
<dbReference type="Gene3D" id="2.60.120.330">
    <property type="entry name" value="B-lactam Antibiotic, Isopenicillin N Synthase, Chain"/>
    <property type="match status" value="1"/>
</dbReference>
<dbReference type="Proteomes" id="UP000195072">
    <property type="component" value="Unassembled WGS sequence"/>
</dbReference>
<dbReference type="Pfam" id="PF03171">
    <property type="entry name" value="2OG-FeII_Oxy"/>
    <property type="match status" value="1"/>
</dbReference>
<comment type="catalytic activity">
    <reaction evidence="10">
        <text>L-arginine + 2-oxoglutarate + O2 = guanidine + L-glutamate 5-semialdehyde + succinate + CO2</text>
        <dbReference type="Rhea" id="RHEA:31535"/>
        <dbReference type="ChEBI" id="CHEBI:15379"/>
        <dbReference type="ChEBI" id="CHEBI:16526"/>
        <dbReference type="ChEBI" id="CHEBI:16810"/>
        <dbReference type="ChEBI" id="CHEBI:30031"/>
        <dbReference type="ChEBI" id="CHEBI:30087"/>
        <dbReference type="ChEBI" id="CHEBI:32682"/>
        <dbReference type="ChEBI" id="CHEBI:58066"/>
        <dbReference type="EC" id="1.14.20.7"/>
    </reaction>
</comment>
<dbReference type="SUPFAM" id="SSF51197">
    <property type="entry name" value="Clavaminate synthase-like"/>
    <property type="match status" value="1"/>
</dbReference>
<evidence type="ECO:0000256" key="2">
    <source>
        <dbReference type="ARBA" id="ARBA00004767"/>
    </source>
</evidence>
<dbReference type="GO" id="GO:0009693">
    <property type="term" value="P:ethylene biosynthetic process"/>
    <property type="evidence" value="ECO:0007669"/>
    <property type="project" value="UniProtKB-KW"/>
</dbReference>
<keyword evidence="11" id="KW-0408">Iron</keyword>
<dbReference type="InterPro" id="IPR050231">
    <property type="entry name" value="Iron_ascorbate_oxido_reductase"/>
</dbReference>
<evidence type="ECO:0000313" key="13">
    <source>
        <dbReference type="EMBL" id="OUL66679.1"/>
    </source>
</evidence>
<evidence type="ECO:0000256" key="7">
    <source>
        <dbReference type="ARBA" id="ARBA00031011"/>
    </source>
</evidence>
<feature type="domain" description="Fe2OG dioxygenase" evidence="12">
    <location>
        <begin position="205"/>
        <end position="307"/>
    </location>
</feature>
<dbReference type="Pfam" id="PF14226">
    <property type="entry name" value="DIOX_N"/>
    <property type="match status" value="1"/>
</dbReference>
<comment type="pathway">
    <text evidence="2">Alkene biosynthesis; ethylene biosynthesis via 2-oxoglutarate.</text>
</comment>
<evidence type="ECO:0000259" key="12">
    <source>
        <dbReference type="PROSITE" id="PS51471"/>
    </source>
</evidence>
<dbReference type="GO" id="GO:0046872">
    <property type="term" value="F:metal ion binding"/>
    <property type="evidence" value="ECO:0007669"/>
    <property type="project" value="UniProtKB-KW"/>
</dbReference>
<keyword evidence="6" id="KW-0266">Ethylene biosynthesis</keyword>
<dbReference type="PRINTS" id="PR00682">
    <property type="entry name" value="IPNSYNTHASE"/>
</dbReference>
<evidence type="ECO:0000256" key="9">
    <source>
        <dbReference type="ARBA" id="ARBA00047725"/>
    </source>
</evidence>
<dbReference type="InterPro" id="IPR005123">
    <property type="entry name" value="Oxoglu/Fe-dep_dioxygenase_dom"/>
</dbReference>
<evidence type="ECO:0000256" key="11">
    <source>
        <dbReference type="RuleBase" id="RU003682"/>
    </source>
</evidence>
<comment type="catalytic activity">
    <reaction evidence="9">
        <text>2-oxoglutarate + O2 + 2 H(+) = ethene + 3 CO2 + H2O</text>
        <dbReference type="Rhea" id="RHEA:31523"/>
        <dbReference type="ChEBI" id="CHEBI:15377"/>
        <dbReference type="ChEBI" id="CHEBI:15378"/>
        <dbReference type="ChEBI" id="CHEBI:15379"/>
        <dbReference type="ChEBI" id="CHEBI:16526"/>
        <dbReference type="ChEBI" id="CHEBI:16810"/>
        <dbReference type="ChEBI" id="CHEBI:18153"/>
        <dbReference type="EC" id="1.13.12.19"/>
    </reaction>
</comment>
<comment type="caution">
    <text evidence="13">The sequence shown here is derived from an EMBL/GenBank/DDBJ whole genome shotgun (WGS) entry which is preliminary data.</text>
</comment>
<sequence>MKVARSYLETNLLSKHHMLGPTMQQKNSVAEIPVLDVSALRGTCTHDLRGVTIEKLRHTLEMVGFIYLSNHGIDDELVERMRDAVVRFHDLPQEAKDRLLINRFHRGYIPARSSTLRTSSVAEVTRPNRSDSLMIMHELAQADPAFLRGDPLQGANCWPEEFPELRTIALDYMAALSALGRDMAVALAEALGLLPTWFLPHFDRPTLFLRLLHYPHQGPVTEDAGIGAAPHTDYGFITILAQDNSGGLEVQAKNGDWIPAPPIPGTFVMNVGDILSRWSNGRFASTPHRVINRSGNRRFSQPFFFDPSMDSVIECPSSLLQAGETPRMPPVRWGDYLMERLDRNYNYRNSPSQ</sequence>
<dbReference type="GO" id="GO:0102276">
    <property type="term" value="F:2-oxoglutarate oxygenase/decarboxylase (ethylene-forming) activity"/>
    <property type="evidence" value="ECO:0007669"/>
    <property type="project" value="UniProtKB-EC"/>
</dbReference>
<evidence type="ECO:0000256" key="8">
    <source>
        <dbReference type="ARBA" id="ARBA00031282"/>
    </source>
</evidence>
<dbReference type="InterPro" id="IPR026992">
    <property type="entry name" value="DIOX_N"/>
</dbReference>
<comment type="cofactor">
    <cofactor evidence="1">
        <name>Fe(2+)</name>
        <dbReference type="ChEBI" id="CHEBI:29033"/>
    </cofactor>
</comment>
<protein>
    <recommendedName>
        <fullName evidence="5">2-oxoglutarate-dependent ethylene/succinate-forming enzyme</fullName>
        <ecNumber evidence="4">1.13.12.19</ecNumber>
        <ecNumber evidence="3">1.14.20.7</ecNumber>
    </recommendedName>
    <alternativeName>
        <fullName evidence="7">2-oxoglutarate dioxygenase (ethylene-forming)</fullName>
    </alternativeName>
    <alternativeName>
        <fullName evidence="8">2-oxoglutarate/L-arginine monooxygenase/decarboxylase (succinate-forming)</fullName>
    </alternativeName>
</protein>
<keyword evidence="11" id="KW-0479">Metal-binding</keyword>
<evidence type="ECO:0000256" key="4">
    <source>
        <dbReference type="ARBA" id="ARBA00012531"/>
    </source>
</evidence>
<dbReference type="EC" id="1.14.20.7" evidence="3"/>
<dbReference type="InterPro" id="IPR027443">
    <property type="entry name" value="IPNS-like_sf"/>
</dbReference>
<dbReference type="AlphaFoldDB" id="A0A252EJW3"/>
<dbReference type="PROSITE" id="PS51471">
    <property type="entry name" value="FE2OG_OXY"/>
    <property type="match status" value="1"/>
</dbReference>
<evidence type="ECO:0000256" key="6">
    <source>
        <dbReference type="ARBA" id="ARBA00022666"/>
    </source>
</evidence>
<dbReference type="EC" id="1.13.12.19" evidence="4"/>
<reference evidence="13 14" key="1">
    <citation type="submission" date="2014-06" db="EMBL/GenBank/DDBJ databases">
        <authorList>
            <person name="Ju J."/>
            <person name="Zhang J."/>
        </authorList>
    </citation>
    <scope>NUCLEOTIDE SEQUENCE [LARGE SCALE GENOMIC DNA]</scope>
    <source>
        <strain evidence="13">DmL_050</strain>
    </source>
</reference>
<dbReference type="PANTHER" id="PTHR47990">
    <property type="entry name" value="2-OXOGLUTARATE (2OG) AND FE(II)-DEPENDENT OXYGENASE SUPERFAMILY PROTEIN-RELATED"/>
    <property type="match status" value="1"/>
</dbReference>
<evidence type="ECO:0000313" key="14">
    <source>
        <dbReference type="Proteomes" id="UP000195072"/>
    </source>
</evidence>
<dbReference type="InterPro" id="IPR044861">
    <property type="entry name" value="IPNS-like_FE2OG_OXY"/>
</dbReference>
<evidence type="ECO:0000256" key="1">
    <source>
        <dbReference type="ARBA" id="ARBA00001954"/>
    </source>
</evidence>
<evidence type="ECO:0000256" key="10">
    <source>
        <dbReference type="ARBA" id="ARBA00049359"/>
    </source>
</evidence>
<comment type="similarity">
    <text evidence="11">Belongs to the iron/ascorbate-dependent oxidoreductase family.</text>
</comment>
<proteinExistence type="inferred from homology"/>
<organism evidence="13 14">
    <name type="scientific">Acetobacter senegalensis</name>
    <dbReference type="NCBI Taxonomy" id="446692"/>
    <lineage>
        <taxon>Bacteria</taxon>
        <taxon>Pseudomonadati</taxon>
        <taxon>Pseudomonadota</taxon>
        <taxon>Alphaproteobacteria</taxon>
        <taxon>Acetobacterales</taxon>
        <taxon>Acetobacteraceae</taxon>
        <taxon>Acetobacter</taxon>
    </lineage>
</organism>
<dbReference type="EMBL" id="JOOZ01000027">
    <property type="protein sequence ID" value="OUL66679.1"/>
    <property type="molecule type" value="Genomic_DNA"/>
</dbReference>
<name>A0A252EJW3_9PROT</name>